<proteinExistence type="predicted"/>
<accession>A0A2P2PBZ6</accession>
<organism evidence="1">
    <name type="scientific">Rhizophora mucronata</name>
    <name type="common">Asiatic mangrove</name>
    <dbReference type="NCBI Taxonomy" id="61149"/>
    <lineage>
        <taxon>Eukaryota</taxon>
        <taxon>Viridiplantae</taxon>
        <taxon>Streptophyta</taxon>
        <taxon>Embryophyta</taxon>
        <taxon>Tracheophyta</taxon>
        <taxon>Spermatophyta</taxon>
        <taxon>Magnoliopsida</taxon>
        <taxon>eudicotyledons</taxon>
        <taxon>Gunneridae</taxon>
        <taxon>Pentapetalae</taxon>
        <taxon>rosids</taxon>
        <taxon>fabids</taxon>
        <taxon>Malpighiales</taxon>
        <taxon>Rhizophoraceae</taxon>
        <taxon>Rhizophora</taxon>
    </lineage>
</organism>
<dbReference type="EMBL" id="GGEC01071770">
    <property type="protein sequence ID" value="MBX52254.1"/>
    <property type="molecule type" value="Transcribed_RNA"/>
</dbReference>
<reference evidence="1" key="1">
    <citation type="submission" date="2018-02" db="EMBL/GenBank/DDBJ databases">
        <title>Rhizophora mucronata_Transcriptome.</title>
        <authorList>
            <person name="Meera S.P."/>
            <person name="Sreeshan A."/>
            <person name="Augustine A."/>
        </authorList>
    </citation>
    <scope>NUCLEOTIDE SEQUENCE</scope>
    <source>
        <tissue evidence="1">Leaf</tissue>
    </source>
</reference>
<protein>
    <submittedName>
        <fullName evidence="1">Uncharacterized protein</fullName>
    </submittedName>
</protein>
<name>A0A2P2PBZ6_RHIMU</name>
<dbReference type="AlphaFoldDB" id="A0A2P2PBZ6"/>
<sequence length="33" mass="3958">MHVIKGKKTDITTPNKQINEKNLKRYLPDEQEF</sequence>
<evidence type="ECO:0000313" key="1">
    <source>
        <dbReference type="EMBL" id="MBX52254.1"/>
    </source>
</evidence>